<reference evidence="4 5" key="1">
    <citation type="submission" date="2020-06" db="EMBL/GenBank/DDBJ databases">
        <authorList>
            <person name="Li R."/>
            <person name="Bekaert M."/>
        </authorList>
    </citation>
    <scope>NUCLEOTIDE SEQUENCE [LARGE SCALE GENOMIC DNA]</scope>
    <source>
        <strain evidence="5">wild</strain>
    </source>
</reference>
<sequence>MASTEKLPIYIDAVEVSSTSTSSVEILWRANQDTVSNVLGYRVHYQKISSSYIQYGPHLSPTSRSFTVHNLVADTYYRLCLMMLRNDTATLQKCVDASTRSWHIPVSIGSSIGAVLALSMIVFVILLLRWPSSIHLRGKQKTRKYDSMSSHFNDELYDFSESVTMTAGHDDMFSDQSEGYVFELPVHNNGHCNGSANYAIAGVHRKGSSSSSHKHSGHHHYGHVHCTQSGHSHSGIRHHSHQESSIMQDLNHNHHHHRHEQGDAIILHANNEQEQELDCNQINGMPHAHTEPILPSSEFYEFEMQDMKEVSNMPEPDVRPYLETSIDDDNV</sequence>
<proteinExistence type="predicted"/>
<dbReference type="Gene3D" id="2.60.40.10">
    <property type="entry name" value="Immunoglobulins"/>
    <property type="match status" value="1"/>
</dbReference>
<keyword evidence="2" id="KW-0472">Membrane</keyword>
<feature type="region of interest" description="Disordered" evidence="1">
    <location>
        <begin position="312"/>
        <end position="331"/>
    </location>
</feature>
<evidence type="ECO:0000313" key="5">
    <source>
        <dbReference type="Proteomes" id="UP000507470"/>
    </source>
</evidence>
<keyword evidence="5" id="KW-1185">Reference proteome</keyword>
<feature type="transmembrane region" description="Helical" evidence="2">
    <location>
        <begin position="102"/>
        <end position="128"/>
    </location>
</feature>
<dbReference type="CDD" id="cd00063">
    <property type="entry name" value="FN3"/>
    <property type="match status" value="1"/>
</dbReference>
<accession>A0A6J8DWV7</accession>
<evidence type="ECO:0000256" key="1">
    <source>
        <dbReference type="SAM" id="MobiDB-lite"/>
    </source>
</evidence>
<dbReference type="PROSITE" id="PS50853">
    <property type="entry name" value="FN3"/>
    <property type="match status" value="1"/>
</dbReference>
<keyword evidence="2" id="KW-1133">Transmembrane helix</keyword>
<dbReference type="InterPro" id="IPR003961">
    <property type="entry name" value="FN3_dom"/>
</dbReference>
<dbReference type="InterPro" id="IPR013783">
    <property type="entry name" value="Ig-like_fold"/>
</dbReference>
<dbReference type="SUPFAM" id="SSF49265">
    <property type="entry name" value="Fibronectin type III"/>
    <property type="match status" value="1"/>
</dbReference>
<dbReference type="OrthoDB" id="6121520at2759"/>
<dbReference type="InterPro" id="IPR036116">
    <property type="entry name" value="FN3_sf"/>
</dbReference>
<evidence type="ECO:0000313" key="4">
    <source>
        <dbReference type="EMBL" id="CAC5411270.1"/>
    </source>
</evidence>
<dbReference type="EMBL" id="CACVKT020007840">
    <property type="protein sequence ID" value="CAC5411270.1"/>
    <property type="molecule type" value="Genomic_DNA"/>
</dbReference>
<evidence type="ECO:0000256" key="2">
    <source>
        <dbReference type="SAM" id="Phobius"/>
    </source>
</evidence>
<protein>
    <recommendedName>
        <fullName evidence="3">Fibronectin type-III domain-containing protein</fullName>
    </recommendedName>
</protein>
<name>A0A6J8DWV7_MYTCO</name>
<feature type="domain" description="Fibronectin type-III" evidence="3">
    <location>
        <begin position="10"/>
        <end position="111"/>
    </location>
</feature>
<dbReference type="Pfam" id="PF00041">
    <property type="entry name" value="fn3"/>
    <property type="match status" value="1"/>
</dbReference>
<gene>
    <name evidence="4" type="ORF">MCOR_44384</name>
</gene>
<dbReference type="Proteomes" id="UP000507470">
    <property type="component" value="Unassembled WGS sequence"/>
</dbReference>
<dbReference type="AlphaFoldDB" id="A0A6J8DWV7"/>
<organism evidence="4 5">
    <name type="scientific">Mytilus coruscus</name>
    <name type="common">Sea mussel</name>
    <dbReference type="NCBI Taxonomy" id="42192"/>
    <lineage>
        <taxon>Eukaryota</taxon>
        <taxon>Metazoa</taxon>
        <taxon>Spiralia</taxon>
        <taxon>Lophotrochozoa</taxon>
        <taxon>Mollusca</taxon>
        <taxon>Bivalvia</taxon>
        <taxon>Autobranchia</taxon>
        <taxon>Pteriomorphia</taxon>
        <taxon>Mytilida</taxon>
        <taxon>Mytiloidea</taxon>
        <taxon>Mytilidae</taxon>
        <taxon>Mytilinae</taxon>
        <taxon>Mytilus</taxon>
    </lineage>
</organism>
<keyword evidence="2" id="KW-0812">Transmembrane</keyword>
<evidence type="ECO:0000259" key="3">
    <source>
        <dbReference type="PROSITE" id="PS50853"/>
    </source>
</evidence>